<reference evidence="3" key="1">
    <citation type="submission" date="2023-07" db="EMBL/GenBank/DDBJ databases">
        <title>30 novel species of actinomycetes from the DSMZ collection.</title>
        <authorList>
            <person name="Nouioui I."/>
        </authorList>
    </citation>
    <scope>NUCLEOTIDE SEQUENCE [LARGE SCALE GENOMIC DNA]</scope>
    <source>
        <strain evidence="3">DSM 41699</strain>
    </source>
</reference>
<protein>
    <submittedName>
        <fullName evidence="2">Uncharacterized protein</fullName>
    </submittedName>
</protein>
<accession>A0ABU2U2X0</accession>
<evidence type="ECO:0000313" key="3">
    <source>
        <dbReference type="Proteomes" id="UP001183809"/>
    </source>
</evidence>
<organism evidence="2 3">
    <name type="scientific">Streptomyces gibsoniae</name>
    <dbReference type="NCBI Taxonomy" id="3075529"/>
    <lineage>
        <taxon>Bacteria</taxon>
        <taxon>Bacillati</taxon>
        <taxon>Actinomycetota</taxon>
        <taxon>Actinomycetes</taxon>
        <taxon>Kitasatosporales</taxon>
        <taxon>Streptomycetaceae</taxon>
        <taxon>Streptomyces</taxon>
    </lineage>
</organism>
<comment type="caution">
    <text evidence="2">The sequence shown here is derived from an EMBL/GenBank/DDBJ whole genome shotgun (WGS) entry which is preliminary data.</text>
</comment>
<dbReference type="EMBL" id="JAVREY010000056">
    <property type="protein sequence ID" value="MDT0467572.1"/>
    <property type="molecule type" value="Genomic_DNA"/>
</dbReference>
<evidence type="ECO:0000256" key="1">
    <source>
        <dbReference type="SAM" id="MobiDB-lite"/>
    </source>
</evidence>
<dbReference type="Proteomes" id="UP001183809">
    <property type="component" value="Unassembled WGS sequence"/>
</dbReference>
<evidence type="ECO:0000313" key="2">
    <source>
        <dbReference type="EMBL" id="MDT0467572.1"/>
    </source>
</evidence>
<gene>
    <name evidence="2" type="ORF">RM764_32030</name>
</gene>
<feature type="region of interest" description="Disordered" evidence="1">
    <location>
        <begin position="10"/>
        <end position="34"/>
    </location>
</feature>
<proteinExistence type="predicted"/>
<keyword evidence="3" id="KW-1185">Reference proteome</keyword>
<name>A0ABU2U2X0_9ACTN</name>
<sequence>MSTPTLKMLSLGAGLVSSRTPSSPPARSERLARSPVVRRGGQWWLVTGSGSILATDPTFTGELDRFAAAMAAADQAIADLRSQQDDPPAPRPGRQG</sequence>
<dbReference type="RefSeq" id="WP_311699032.1">
    <property type="nucleotide sequence ID" value="NZ_JAVREY010000056.1"/>
</dbReference>